<protein>
    <submittedName>
        <fullName evidence="2">Uncharacterized protein</fullName>
    </submittedName>
</protein>
<evidence type="ECO:0000313" key="2">
    <source>
        <dbReference type="EMBL" id="POY38644.1"/>
    </source>
</evidence>
<comment type="caution">
    <text evidence="2">The sequence shown here is derived from an EMBL/GenBank/DDBJ whole genome shotgun (WGS) entry which is preliminary data.</text>
</comment>
<feature type="transmembrane region" description="Helical" evidence="1">
    <location>
        <begin position="60"/>
        <end position="81"/>
    </location>
</feature>
<evidence type="ECO:0000256" key="1">
    <source>
        <dbReference type="SAM" id="Phobius"/>
    </source>
</evidence>
<keyword evidence="1" id="KW-1133">Transmembrane helix</keyword>
<gene>
    <name evidence="2" type="ORF">C3L50_10905</name>
</gene>
<sequence length="119" mass="14206">MSRAYFEGSYAEFRKEVIKDFKKHKYDGLSLFIRSFSFVFIVLISFSILILSFIKRIKWVYKLSIVNISLILITLICILFFDSLFETYEQIKWGYYAFTLVQIGIYYTSKVQIAKVKYP</sequence>
<dbReference type="AlphaFoldDB" id="A0A2S5A803"/>
<proteinExistence type="predicted"/>
<dbReference type="EMBL" id="PQVG01000006">
    <property type="protein sequence ID" value="POY38644.1"/>
    <property type="molecule type" value="Genomic_DNA"/>
</dbReference>
<organism evidence="2 3">
    <name type="scientific">Flavobacterium alvei</name>
    <dbReference type="NCBI Taxonomy" id="2080416"/>
    <lineage>
        <taxon>Bacteria</taxon>
        <taxon>Pseudomonadati</taxon>
        <taxon>Bacteroidota</taxon>
        <taxon>Flavobacteriia</taxon>
        <taxon>Flavobacteriales</taxon>
        <taxon>Flavobacteriaceae</taxon>
        <taxon>Flavobacterium</taxon>
    </lineage>
</organism>
<accession>A0A2S5A803</accession>
<reference evidence="2 3" key="1">
    <citation type="submission" date="2018-01" db="EMBL/GenBank/DDBJ databases">
        <authorList>
            <person name="Gaut B.S."/>
            <person name="Morton B.R."/>
            <person name="Clegg M.T."/>
            <person name="Duvall M.R."/>
        </authorList>
    </citation>
    <scope>NUCLEOTIDE SEQUENCE [LARGE SCALE GENOMIC DNA]</scope>
    <source>
        <strain evidence="2 3">HR-AY</strain>
    </source>
</reference>
<dbReference type="RefSeq" id="WP_103806219.1">
    <property type="nucleotide sequence ID" value="NZ_PQVG01000006.1"/>
</dbReference>
<keyword evidence="1" id="KW-0812">Transmembrane</keyword>
<evidence type="ECO:0000313" key="3">
    <source>
        <dbReference type="Proteomes" id="UP000237310"/>
    </source>
</evidence>
<keyword evidence="3" id="KW-1185">Reference proteome</keyword>
<keyword evidence="1" id="KW-0472">Membrane</keyword>
<feature type="transmembrane region" description="Helical" evidence="1">
    <location>
        <begin position="31"/>
        <end position="53"/>
    </location>
</feature>
<feature type="transmembrane region" description="Helical" evidence="1">
    <location>
        <begin position="93"/>
        <end position="109"/>
    </location>
</feature>
<dbReference type="Proteomes" id="UP000237310">
    <property type="component" value="Unassembled WGS sequence"/>
</dbReference>
<name>A0A2S5A803_9FLAO</name>